<feature type="transmembrane region" description="Helical" evidence="6">
    <location>
        <begin position="279"/>
        <end position="298"/>
    </location>
</feature>
<feature type="transmembrane region" description="Helical" evidence="6">
    <location>
        <begin position="155"/>
        <end position="174"/>
    </location>
</feature>
<dbReference type="KEGG" id="hje:HacjB3_02755"/>
<keyword evidence="5 6" id="KW-0472">Membrane</keyword>
<name>D8J6R7_HALJB</name>
<reference evidence="7 9" key="1">
    <citation type="journal article" date="2010" name="J. Bacteriol.">
        <title>Complete genome sequence of Halalkalicoccus jeotgali B3(T), an extremely halophilic archaeon.</title>
        <authorList>
            <person name="Roh S.W."/>
            <person name="Nam Y.D."/>
            <person name="Nam S.H."/>
            <person name="Choi S.H."/>
            <person name="Park H.S."/>
            <person name="Bae J.W."/>
        </authorList>
    </citation>
    <scope>NUCLEOTIDE SEQUENCE [LARGE SCALE GENOMIC DNA]</scope>
    <source>
        <strain evidence="7">B3</strain>
        <strain evidence="9">DSM 18796 / CECT 7217 / JCM 14584 / KCTC 4019 / B3</strain>
    </source>
</reference>
<feature type="transmembrane region" description="Helical" evidence="6">
    <location>
        <begin position="401"/>
        <end position="421"/>
    </location>
</feature>
<dbReference type="EMBL" id="CP002062">
    <property type="protein sequence ID" value="ADJ13944.1"/>
    <property type="molecule type" value="Genomic_DNA"/>
</dbReference>
<proteinExistence type="predicted"/>
<dbReference type="InterPro" id="IPR050833">
    <property type="entry name" value="Poly_Biosynth_Transport"/>
</dbReference>
<dbReference type="Proteomes" id="UP000011645">
    <property type="component" value="Unassembled WGS sequence"/>
</dbReference>
<feature type="transmembrane region" description="Helical" evidence="6">
    <location>
        <begin position="342"/>
        <end position="362"/>
    </location>
</feature>
<reference evidence="8 10" key="2">
    <citation type="journal article" date="2014" name="PLoS Genet.">
        <title>Phylogenetically driven sequencing of extremely halophilic archaea reveals strategies for static and dynamic osmo-response.</title>
        <authorList>
            <person name="Becker E.A."/>
            <person name="Seitzer P.M."/>
            <person name="Tritt A."/>
            <person name="Larsen D."/>
            <person name="Krusor M."/>
            <person name="Yao A.I."/>
            <person name="Wu D."/>
            <person name="Madern D."/>
            <person name="Eisen J.A."/>
            <person name="Darling A.E."/>
            <person name="Facciotti M.T."/>
        </authorList>
    </citation>
    <scope>NUCLEOTIDE SEQUENCE [LARGE SCALE GENOMIC DNA]</scope>
    <source>
        <strain evidence="8">B3</strain>
        <strain evidence="10">DSM 18796 / CECT 7217 / JCM 14584 / KCTC 4019 / B3</strain>
    </source>
</reference>
<dbReference type="STRING" id="795797.HacjB3_02755"/>
<feature type="transmembrane region" description="Helical" evidence="6">
    <location>
        <begin position="20"/>
        <end position="40"/>
    </location>
</feature>
<dbReference type="HOGENOM" id="CLU_541455_0_0_2"/>
<gene>
    <name evidence="7" type="ordered locus">HacjB3_02755</name>
    <name evidence="8" type="ORF">C497_16562</name>
</gene>
<dbReference type="PANTHER" id="PTHR30250">
    <property type="entry name" value="PST FAMILY PREDICTED COLANIC ACID TRANSPORTER"/>
    <property type="match status" value="1"/>
</dbReference>
<feature type="transmembrane region" description="Helical" evidence="6">
    <location>
        <begin position="234"/>
        <end position="254"/>
    </location>
</feature>
<feature type="transmembrane region" description="Helical" evidence="6">
    <location>
        <begin position="60"/>
        <end position="82"/>
    </location>
</feature>
<evidence type="ECO:0000313" key="8">
    <source>
        <dbReference type="EMBL" id="ELY34012.1"/>
    </source>
</evidence>
<feature type="transmembrane region" description="Helical" evidence="6">
    <location>
        <begin position="195"/>
        <end position="214"/>
    </location>
</feature>
<feature type="transmembrane region" description="Helical" evidence="6">
    <location>
        <begin position="94"/>
        <end position="117"/>
    </location>
</feature>
<protein>
    <submittedName>
        <fullName evidence="7">Polysaccharide biosynthesis protein</fullName>
    </submittedName>
</protein>
<dbReference type="EMBL" id="AOHV01000042">
    <property type="protein sequence ID" value="ELY34012.1"/>
    <property type="molecule type" value="Genomic_DNA"/>
</dbReference>
<keyword evidence="2" id="KW-1003">Cell membrane</keyword>
<evidence type="ECO:0000256" key="2">
    <source>
        <dbReference type="ARBA" id="ARBA00022475"/>
    </source>
</evidence>
<keyword evidence="10" id="KW-1185">Reference proteome</keyword>
<comment type="subcellular location">
    <subcellularLocation>
        <location evidence="1">Cell membrane</location>
        <topology evidence="1">Multi-pass membrane protein</topology>
    </subcellularLocation>
</comment>
<evidence type="ECO:0000256" key="1">
    <source>
        <dbReference type="ARBA" id="ARBA00004651"/>
    </source>
</evidence>
<feature type="transmembrane region" description="Helical" evidence="6">
    <location>
        <begin position="129"/>
        <end position="149"/>
    </location>
</feature>
<evidence type="ECO:0000313" key="9">
    <source>
        <dbReference type="Proteomes" id="UP000000390"/>
    </source>
</evidence>
<evidence type="ECO:0000313" key="7">
    <source>
        <dbReference type="EMBL" id="ADJ13944.1"/>
    </source>
</evidence>
<accession>D8J6R7</accession>
<dbReference type="PANTHER" id="PTHR30250:SF11">
    <property type="entry name" value="O-ANTIGEN TRANSPORTER-RELATED"/>
    <property type="match status" value="1"/>
</dbReference>
<keyword evidence="4 6" id="KW-1133">Transmembrane helix</keyword>
<evidence type="ECO:0000256" key="6">
    <source>
        <dbReference type="SAM" id="Phobius"/>
    </source>
</evidence>
<feature type="transmembrane region" description="Helical" evidence="6">
    <location>
        <begin position="310"/>
        <end position="330"/>
    </location>
</feature>
<evidence type="ECO:0000256" key="4">
    <source>
        <dbReference type="ARBA" id="ARBA00022989"/>
    </source>
</evidence>
<evidence type="ECO:0000256" key="3">
    <source>
        <dbReference type="ARBA" id="ARBA00022692"/>
    </source>
</evidence>
<feature type="transmembrane region" description="Helical" evidence="6">
    <location>
        <begin position="368"/>
        <end position="389"/>
    </location>
</feature>
<dbReference type="Pfam" id="PF01943">
    <property type="entry name" value="Polysacc_synt"/>
    <property type="match status" value="1"/>
</dbReference>
<dbReference type="PATRIC" id="fig|795797.18.peg.556"/>
<evidence type="ECO:0000256" key="5">
    <source>
        <dbReference type="ARBA" id="ARBA00023136"/>
    </source>
</evidence>
<dbReference type="GO" id="GO:0005886">
    <property type="term" value="C:plasma membrane"/>
    <property type="evidence" value="ECO:0007669"/>
    <property type="project" value="UniProtKB-SubCell"/>
</dbReference>
<evidence type="ECO:0000313" key="10">
    <source>
        <dbReference type="Proteomes" id="UP000011645"/>
    </source>
</evidence>
<dbReference type="InterPro" id="IPR002797">
    <property type="entry name" value="Polysacc_synth"/>
</dbReference>
<keyword evidence="3 6" id="KW-0812">Transmembrane</keyword>
<dbReference type="AlphaFoldDB" id="D8J6R7"/>
<dbReference type="Proteomes" id="UP000000390">
    <property type="component" value="Chromosome"/>
</dbReference>
<organism evidence="7 9">
    <name type="scientific">Halalkalicoccus jeotgali (strain DSM 18796 / CECT 7217 / JCM 14584 / KCTC 4019 / B3)</name>
    <dbReference type="NCBI Taxonomy" id="795797"/>
    <lineage>
        <taxon>Archaea</taxon>
        <taxon>Methanobacteriati</taxon>
        <taxon>Methanobacteriota</taxon>
        <taxon>Stenosarchaea group</taxon>
        <taxon>Halobacteria</taxon>
        <taxon>Halobacteriales</taxon>
        <taxon>Halococcaceae</taxon>
        <taxon>Halalkalicoccus</taxon>
    </lineage>
</organism>
<dbReference type="eggNOG" id="arCOG02209">
    <property type="taxonomic scope" value="Archaea"/>
</dbReference>
<sequence>MTTPLLVRILGSEDYGDYAFLLSMFAIITIFSHAGISAGIRKYIVEERDQQGWKEHVFAFYARLAIGLAALGSICLILFGVFGPVERLFGDGFSLYFILLAGMLITNQIFYVFRYTLMGLHFERYSESLSVLQTFLLGVFGLSLAYIGFDVAGVLAGTTLAFLVCAFAAMWILRSRLNLTVAFRSLPTEFPAKELFNFNTYNTVFVFLTVSLYNVDILLLQPMVGSHETGLYKAALVIAEFLWLIPTAVQIIFIQSSSEMWSRDASEEITSMVSTATRYTLVLTTLLLLGIAALAAPFMELYFGPEFGAAVVPMLLLLPGVLGFAVARPIYAIGQGKGELQILIVATGTAAVINLALNLLLIPRYGMAGAAIATSIGYGSMVVFHYLAARRIGYNPFDDLRLPRIAITVGVAAPIIFGLSYVINSGLLSLIIVPPLGFLVYSTLTLRTGAVTADEIVPLLDRAPTPLSDWSIKMVHSIE</sequence>